<name>A0ABW1A0V6_9ACTN</name>
<dbReference type="Gene3D" id="3.30.230.10">
    <property type="match status" value="1"/>
</dbReference>
<protein>
    <submittedName>
        <fullName evidence="1">Uncharacterized protein</fullName>
    </submittedName>
</protein>
<sequence length="163" mass="17863">MRETFPGRAVRGVEVRYGSVGNCAPDFAWFSLDFEPLPEGRLGYEFAGGLDHGFDAYDRQVHEECAPAIERGVRLNLTGLPRPRSIVLSGAEPPAVPIDRLDGEAGGPLLAVRVVLTRVRYHPVDSAPPVHRYAGWRAAHKARRLLAGARPDPDPRDRVGPKP</sequence>
<proteinExistence type="predicted"/>
<reference evidence="2" key="1">
    <citation type="journal article" date="2019" name="Int. J. Syst. Evol. Microbiol.">
        <title>The Global Catalogue of Microorganisms (GCM) 10K type strain sequencing project: providing services to taxonomists for standard genome sequencing and annotation.</title>
        <authorList>
            <consortium name="The Broad Institute Genomics Platform"/>
            <consortium name="The Broad Institute Genome Sequencing Center for Infectious Disease"/>
            <person name="Wu L."/>
            <person name="Ma J."/>
        </authorList>
    </citation>
    <scope>NUCLEOTIDE SEQUENCE [LARGE SCALE GENOMIC DNA]</scope>
    <source>
        <strain evidence="2">KCTC 42087</strain>
    </source>
</reference>
<gene>
    <name evidence="1" type="ORF">ACFPZN_18450</name>
</gene>
<organism evidence="1 2">
    <name type="scientific">Actinomadura rugatobispora</name>
    <dbReference type="NCBI Taxonomy" id="1994"/>
    <lineage>
        <taxon>Bacteria</taxon>
        <taxon>Bacillati</taxon>
        <taxon>Actinomycetota</taxon>
        <taxon>Actinomycetes</taxon>
        <taxon>Streptosporangiales</taxon>
        <taxon>Thermomonosporaceae</taxon>
        <taxon>Actinomadura</taxon>
    </lineage>
</organism>
<dbReference type="InterPro" id="IPR014721">
    <property type="entry name" value="Ribsml_uS5_D2-typ_fold_subgr"/>
</dbReference>
<dbReference type="RefSeq" id="WP_378283232.1">
    <property type="nucleotide sequence ID" value="NZ_JBHSON010000023.1"/>
</dbReference>
<dbReference type="EMBL" id="JBHSON010000023">
    <property type="protein sequence ID" value="MFC5747614.1"/>
    <property type="molecule type" value="Genomic_DNA"/>
</dbReference>
<evidence type="ECO:0000313" key="2">
    <source>
        <dbReference type="Proteomes" id="UP001596074"/>
    </source>
</evidence>
<dbReference type="Proteomes" id="UP001596074">
    <property type="component" value="Unassembled WGS sequence"/>
</dbReference>
<comment type="caution">
    <text evidence="1">The sequence shown here is derived from an EMBL/GenBank/DDBJ whole genome shotgun (WGS) entry which is preliminary data.</text>
</comment>
<accession>A0ABW1A0V6</accession>
<evidence type="ECO:0000313" key="1">
    <source>
        <dbReference type="EMBL" id="MFC5747614.1"/>
    </source>
</evidence>
<keyword evidence="2" id="KW-1185">Reference proteome</keyword>